<dbReference type="SUPFAM" id="SSF46565">
    <property type="entry name" value="Chaperone J-domain"/>
    <property type="match status" value="1"/>
</dbReference>
<dbReference type="InterPro" id="IPR001623">
    <property type="entry name" value="DnaJ_domain"/>
</dbReference>
<dbReference type="Gene3D" id="1.10.287.110">
    <property type="entry name" value="DnaJ domain"/>
    <property type="match status" value="1"/>
</dbReference>
<dbReference type="InterPro" id="IPR043183">
    <property type="entry name" value="DNJB2/6-like"/>
</dbReference>
<gene>
    <name evidence="3" type="ORF">AB1Y20_006482</name>
</gene>
<feature type="region of interest" description="Disordered" evidence="1">
    <location>
        <begin position="170"/>
        <end position="194"/>
    </location>
</feature>
<feature type="compositionally biased region" description="Low complexity" evidence="1">
    <location>
        <begin position="170"/>
        <end position="180"/>
    </location>
</feature>
<proteinExistence type="predicted"/>
<accession>A0AB34IYV8</accession>
<dbReference type="InterPro" id="IPR018253">
    <property type="entry name" value="DnaJ_domain_CS"/>
</dbReference>
<dbReference type="GO" id="GO:0051082">
    <property type="term" value="F:unfolded protein binding"/>
    <property type="evidence" value="ECO:0007669"/>
    <property type="project" value="InterPro"/>
</dbReference>
<dbReference type="SMART" id="SM00271">
    <property type="entry name" value="DnaJ"/>
    <property type="match status" value="1"/>
</dbReference>
<organism evidence="3 4">
    <name type="scientific">Prymnesium parvum</name>
    <name type="common">Toxic golden alga</name>
    <dbReference type="NCBI Taxonomy" id="97485"/>
    <lineage>
        <taxon>Eukaryota</taxon>
        <taxon>Haptista</taxon>
        <taxon>Haptophyta</taxon>
        <taxon>Prymnesiophyceae</taxon>
        <taxon>Prymnesiales</taxon>
        <taxon>Prymnesiaceae</taxon>
        <taxon>Prymnesium</taxon>
    </lineage>
</organism>
<evidence type="ECO:0000313" key="4">
    <source>
        <dbReference type="Proteomes" id="UP001515480"/>
    </source>
</evidence>
<dbReference type="PANTHER" id="PTHR45168">
    <property type="entry name" value="DNAJ HOMOLOG SUBFAMILY B MEMBER 2"/>
    <property type="match status" value="1"/>
</dbReference>
<dbReference type="Proteomes" id="UP001515480">
    <property type="component" value="Unassembled WGS sequence"/>
</dbReference>
<dbReference type="PRINTS" id="PR00625">
    <property type="entry name" value="JDOMAIN"/>
</dbReference>
<dbReference type="Pfam" id="PF00226">
    <property type="entry name" value="DnaJ"/>
    <property type="match status" value="1"/>
</dbReference>
<evidence type="ECO:0000313" key="3">
    <source>
        <dbReference type="EMBL" id="KAL1510151.1"/>
    </source>
</evidence>
<name>A0AB34IYV8_PRYPA</name>
<keyword evidence="4" id="KW-1185">Reference proteome</keyword>
<dbReference type="GO" id="GO:0030544">
    <property type="term" value="F:Hsp70 protein binding"/>
    <property type="evidence" value="ECO:0007669"/>
    <property type="project" value="InterPro"/>
</dbReference>
<sequence length="223" mass="23631">MASGDYYELLGVSRSADEGAIKKAYRKLAVQWHPDKNPDRREEAEEMFKLIAEAYEVLSNKEKRLAYDRYGKEGVTGGASTGVHSFNDAEEIFKSFFGGADPFESFFRGGFGGGFGGADDPFGSVFGGGGGMKSMFSSSFGGGMGGGFGSSTSISTTVINGVKVTKKTTTTTDANGKQTTVVEESRTGADGRTETTRKQLEGNVNSTLQDGGRMKIGFGGSRF</sequence>
<evidence type="ECO:0000256" key="1">
    <source>
        <dbReference type="SAM" id="MobiDB-lite"/>
    </source>
</evidence>
<comment type="caution">
    <text evidence="3">The sequence shown here is derived from an EMBL/GenBank/DDBJ whole genome shotgun (WGS) entry which is preliminary data.</text>
</comment>
<reference evidence="3 4" key="1">
    <citation type="journal article" date="2024" name="Science">
        <title>Giant polyketide synthase enzymes in the biosynthesis of giant marine polyether toxins.</title>
        <authorList>
            <person name="Fallon T.R."/>
            <person name="Shende V.V."/>
            <person name="Wierzbicki I.H."/>
            <person name="Pendleton A.L."/>
            <person name="Watervoot N.F."/>
            <person name="Auber R.P."/>
            <person name="Gonzalez D.J."/>
            <person name="Wisecaver J.H."/>
            <person name="Moore B.S."/>
        </authorList>
    </citation>
    <scope>NUCLEOTIDE SEQUENCE [LARGE SCALE GENOMIC DNA]</scope>
    <source>
        <strain evidence="3 4">12B1</strain>
    </source>
</reference>
<feature type="domain" description="J" evidence="2">
    <location>
        <begin position="5"/>
        <end position="71"/>
    </location>
</feature>
<feature type="compositionally biased region" description="Basic and acidic residues" evidence="1">
    <location>
        <begin position="183"/>
        <end position="194"/>
    </location>
</feature>
<dbReference type="EMBL" id="JBGBPQ010000015">
    <property type="protein sequence ID" value="KAL1510151.1"/>
    <property type="molecule type" value="Genomic_DNA"/>
</dbReference>
<dbReference type="PANTHER" id="PTHR45168:SF3">
    <property type="entry name" value="DNAJ HEAT SHOCK PROTEIN FAMILY (HSP40) MEMBER B2"/>
    <property type="match status" value="1"/>
</dbReference>
<protein>
    <recommendedName>
        <fullName evidence="2">J domain-containing protein</fullName>
    </recommendedName>
</protein>
<dbReference type="PROSITE" id="PS50076">
    <property type="entry name" value="DNAJ_2"/>
    <property type="match status" value="1"/>
</dbReference>
<dbReference type="AlphaFoldDB" id="A0AB34IYV8"/>
<dbReference type="InterPro" id="IPR036869">
    <property type="entry name" value="J_dom_sf"/>
</dbReference>
<dbReference type="PROSITE" id="PS00636">
    <property type="entry name" value="DNAJ_1"/>
    <property type="match status" value="1"/>
</dbReference>
<evidence type="ECO:0000259" key="2">
    <source>
        <dbReference type="PROSITE" id="PS50076"/>
    </source>
</evidence>
<dbReference type="CDD" id="cd06257">
    <property type="entry name" value="DnaJ"/>
    <property type="match status" value="1"/>
</dbReference>